<dbReference type="InterPro" id="IPR011009">
    <property type="entry name" value="Kinase-like_dom_sf"/>
</dbReference>
<keyword evidence="3" id="KW-0472">Membrane</keyword>
<feature type="transmembrane region" description="Helical" evidence="3">
    <location>
        <begin position="529"/>
        <end position="550"/>
    </location>
</feature>
<dbReference type="EMBL" id="CP078078">
    <property type="protein sequence ID" value="UPL19086.1"/>
    <property type="molecule type" value="Genomic_DNA"/>
</dbReference>
<accession>A0ABY4J4S1</accession>
<dbReference type="RefSeq" id="WP_261811677.1">
    <property type="nucleotide sequence ID" value="NZ_CP078078.1"/>
</dbReference>
<keyword evidence="5" id="KW-0808">Transferase</keyword>
<dbReference type="GO" id="GO:0016301">
    <property type="term" value="F:kinase activity"/>
    <property type="evidence" value="ECO:0007669"/>
    <property type="project" value="UniProtKB-KW"/>
</dbReference>
<gene>
    <name evidence="5" type="ORF">KV397_15595</name>
</gene>
<evidence type="ECO:0000256" key="3">
    <source>
        <dbReference type="SAM" id="Phobius"/>
    </source>
</evidence>
<keyword evidence="6" id="KW-1185">Reference proteome</keyword>
<feature type="domain" description="ABC1 atypical kinase-like" evidence="4">
    <location>
        <begin position="95"/>
        <end position="369"/>
    </location>
</feature>
<evidence type="ECO:0000259" key="4">
    <source>
        <dbReference type="Pfam" id="PF03109"/>
    </source>
</evidence>
<dbReference type="PANTHER" id="PTHR10566">
    <property type="entry name" value="CHAPERONE-ACTIVITY OF BC1 COMPLEX CABC1 -RELATED"/>
    <property type="match status" value="1"/>
</dbReference>
<evidence type="ECO:0000313" key="6">
    <source>
        <dbReference type="Proteomes" id="UP000830631"/>
    </source>
</evidence>
<evidence type="ECO:0000256" key="2">
    <source>
        <dbReference type="SAM" id="MobiDB-lite"/>
    </source>
</evidence>
<dbReference type="Pfam" id="PF03109">
    <property type="entry name" value="ABC1"/>
    <property type="match status" value="1"/>
</dbReference>
<name>A0ABY4J4S1_9MICO</name>
<sequence>MTDAAARGAHRARYRRILSFAGREFLKIWWFELVLPRLGMSRVAERTRGPRMQTFARRFHTLAVELGGLMIKVGQFMSSRLDVLPPEITKELEGLQDEVPAVPTAAIRALAEAELGIPLERAYAWFDDTPVAAASLGQVHRARLAALDAADTGLEDVVVKVQRPGIDEIVAVDLAALRRVARWLTRVRLVADRVDAPALVEEFAETSREEIDYLHEAASAERFRENFADDPRVGMPEIVWERSTRRVLTLSDVTAIKINDTDALRAAGIDPAQVAEVFAEVMFDQVFTHSFVHADPHPGNIFVTPTSPPSPTPPTPPTTPPADTTDATPGGFRLTFIDFGMMAEIPASLRDGLRTLLIAVTGRDSRGLVAAAQEIGVLLPSADTRELERALTALFARFGGMGFAELSKVDPREFRDFAEEFGDMVRSLPLQLPENMLLLIRAVSLTSGMCSGLDPAFNVWDAAEPYAGRLLRDESGTIVQAFASQAMDTMNTTWRLPKRIDDIITRVDDGTVSFDTSRLERRLDRLEGIARRIASGVLFAAMLIGGALLVPAVPPLGITLICVSVLPLLHSLFAGVGRRGPR</sequence>
<feature type="region of interest" description="Disordered" evidence="2">
    <location>
        <begin position="304"/>
        <end position="327"/>
    </location>
</feature>
<keyword evidence="3" id="KW-0812">Transmembrane</keyword>
<keyword evidence="3" id="KW-1133">Transmembrane helix</keyword>
<keyword evidence="5" id="KW-0418">Kinase</keyword>
<evidence type="ECO:0000256" key="1">
    <source>
        <dbReference type="ARBA" id="ARBA00009670"/>
    </source>
</evidence>
<protein>
    <submittedName>
        <fullName evidence="5">AarF/ABC1/UbiB kinase family protein</fullName>
    </submittedName>
</protein>
<proteinExistence type="inferred from homology"/>
<organism evidence="5 6">
    <name type="scientific">Microbacterium aurugineum</name>
    <dbReference type="NCBI Taxonomy" id="2851642"/>
    <lineage>
        <taxon>Bacteria</taxon>
        <taxon>Bacillati</taxon>
        <taxon>Actinomycetota</taxon>
        <taxon>Actinomycetes</taxon>
        <taxon>Micrococcales</taxon>
        <taxon>Microbacteriaceae</taxon>
        <taxon>Microbacterium</taxon>
    </lineage>
</organism>
<dbReference type="CDD" id="cd05121">
    <property type="entry name" value="ABC1_ADCK3-like"/>
    <property type="match status" value="1"/>
</dbReference>
<feature type="transmembrane region" description="Helical" evidence="3">
    <location>
        <begin position="556"/>
        <end position="576"/>
    </location>
</feature>
<evidence type="ECO:0000313" key="5">
    <source>
        <dbReference type="EMBL" id="UPL19086.1"/>
    </source>
</evidence>
<dbReference type="PANTHER" id="PTHR10566:SF113">
    <property type="entry name" value="PROTEIN ACTIVITY OF BC1 COMPLEX KINASE 7, CHLOROPLASTIC"/>
    <property type="match status" value="1"/>
</dbReference>
<reference evidence="5 6" key="1">
    <citation type="submission" date="2021-06" db="EMBL/GenBank/DDBJ databases">
        <title>Genome-based taxonomic framework of Microbacterium strains isolated from marine environment, the description of four new species and reclassification of four preexisting species.</title>
        <authorList>
            <person name="Lee S.D."/>
            <person name="Kim S.-M."/>
            <person name="Byeon Y.-S."/>
            <person name="Yang H.L."/>
            <person name="Kim I.S."/>
        </authorList>
    </citation>
    <scope>NUCLEOTIDE SEQUENCE [LARGE SCALE GENOMIC DNA]</scope>
    <source>
        <strain evidence="5 6">KSW4-10</strain>
    </source>
</reference>
<dbReference type="Proteomes" id="UP000830631">
    <property type="component" value="Chromosome"/>
</dbReference>
<dbReference type="InterPro" id="IPR004147">
    <property type="entry name" value="ABC1_dom"/>
</dbReference>
<comment type="similarity">
    <text evidence="1">Belongs to the protein kinase superfamily. ADCK protein kinase family.</text>
</comment>
<dbReference type="InterPro" id="IPR050154">
    <property type="entry name" value="UbiB_kinase"/>
</dbReference>
<dbReference type="SUPFAM" id="SSF56112">
    <property type="entry name" value="Protein kinase-like (PK-like)"/>
    <property type="match status" value="1"/>
</dbReference>
<feature type="compositionally biased region" description="Pro residues" evidence="2">
    <location>
        <begin position="306"/>
        <end position="320"/>
    </location>
</feature>